<sequence>MEFSPILRPRKAYCAFGGNKKGIFTRDRKPKSAAFLLQKRWTGMNFGEKPQQGGKQ</sequence>
<keyword evidence="2" id="KW-0326">Glycosidase</keyword>
<keyword evidence="2" id="KW-0378">Hydrolase</keyword>
<proteinExistence type="predicted"/>
<gene>
    <name evidence="2" type="primary">uidA_1</name>
    <name evidence="2" type="ORF">NCTC9081_04300</name>
</gene>
<protein>
    <submittedName>
        <fullName evidence="2">Beta-D-glucuronidase</fullName>
        <ecNumber evidence="2">3.2.1.31</ecNumber>
    </submittedName>
</protein>
<dbReference type="InterPro" id="IPR006103">
    <property type="entry name" value="Glyco_hydro_2_cat"/>
</dbReference>
<evidence type="ECO:0000313" key="2">
    <source>
        <dbReference type="EMBL" id="STJ18800.1"/>
    </source>
</evidence>
<dbReference type="EC" id="3.2.1.31" evidence="2"/>
<organism evidence="2 3">
    <name type="scientific">Escherichia coli</name>
    <dbReference type="NCBI Taxonomy" id="562"/>
    <lineage>
        <taxon>Bacteria</taxon>
        <taxon>Pseudomonadati</taxon>
        <taxon>Pseudomonadota</taxon>
        <taxon>Gammaproteobacteria</taxon>
        <taxon>Enterobacterales</taxon>
        <taxon>Enterobacteriaceae</taxon>
        <taxon>Escherichia</taxon>
    </lineage>
</organism>
<accession>A0A376W810</accession>
<dbReference type="Pfam" id="PF02836">
    <property type="entry name" value="Glyco_hydro_2_C"/>
    <property type="match status" value="1"/>
</dbReference>
<feature type="domain" description="Glycoside hydrolase family 2 catalytic" evidence="1">
    <location>
        <begin position="14"/>
        <end position="46"/>
    </location>
</feature>
<reference evidence="2 3" key="1">
    <citation type="submission" date="2018-06" db="EMBL/GenBank/DDBJ databases">
        <authorList>
            <consortium name="Pathogen Informatics"/>
            <person name="Doyle S."/>
        </authorList>
    </citation>
    <scope>NUCLEOTIDE SEQUENCE [LARGE SCALE GENOMIC DNA]</scope>
    <source>
        <strain evidence="2 3">NCTC9081</strain>
    </source>
</reference>
<dbReference type="AlphaFoldDB" id="A0A376W810"/>
<evidence type="ECO:0000259" key="1">
    <source>
        <dbReference type="Pfam" id="PF02836"/>
    </source>
</evidence>
<evidence type="ECO:0000313" key="3">
    <source>
        <dbReference type="Proteomes" id="UP000254716"/>
    </source>
</evidence>
<dbReference type="GO" id="GO:0004566">
    <property type="term" value="F:beta-glucuronidase activity"/>
    <property type="evidence" value="ECO:0007669"/>
    <property type="project" value="UniProtKB-EC"/>
</dbReference>
<dbReference type="Gene3D" id="3.20.20.80">
    <property type="entry name" value="Glycosidases"/>
    <property type="match status" value="1"/>
</dbReference>
<dbReference type="EMBL" id="UGCV01000008">
    <property type="protein sequence ID" value="STJ18800.1"/>
    <property type="molecule type" value="Genomic_DNA"/>
</dbReference>
<dbReference type="GO" id="GO:0005975">
    <property type="term" value="P:carbohydrate metabolic process"/>
    <property type="evidence" value="ECO:0007669"/>
    <property type="project" value="InterPro"/>
</dbReference>
<dbReference type="Proteomes" id="UP000254716">
    <property type="component" value="Unassembled WGS sequence"/>
</dbReference>
<name>A0A376W810_ECOLX</name>